<sequence>MADRGLVLLLRGGAWGLPTACPACLPVYMYLKLARVAFTPQYATFQPDSDNLPVLEYGDVVGYGSDTGGIIGVLKRERICDLDEGLPDSAKADVNAYTSIVNSWLADALLYELWLKENGATVAEVYLSSLPWPINKAIDWKQRRSVQVHLGINTENASERAAEVRRLFFFWGYIGE</sequence>
<accession>A0A176W6X5</accession>
<dbReference type="InterPro" id="IPR012336">
    <property type="entry name" value="Thioredoxin-like_fold"/>
</dbReference>
<gene>
    <name evidence="2" type="ORF">AXG93_2490s1520</name>
</gene>
<proteinExistence type="predicted"/>
<dbReference type="PANTHER" id="PTHR12289:SF41">
    <property type="entry name" value="FAILED AXON CONNECTIONS-RELATED"/>
    <property type="match status" value="1"/>
</dbReference>
<evidence type="ECO:0000313" key="3">
    <source>
        <dbReference type="Proteomes" id="UP000077202"/>
    </source>
</evidence>
<feature type="domain" description="Thioredoxin-like fold" evidence="1">
    <location>
        <begin position="22"/>
        <end position="118"/>
    </location>
</feature>
<dbReference type="InterPro" id="IPR050931">
    <property type="entry name" value="Mito_Protein_Transport_Metaxin"/>
</dbReference>
<organism evidence="2 3">
    <name type="scientific">Marchantia polymorpha subsp. ruderalis</name>
    <dbReference type="NCBI Taxonomy" id="1480154"/>
    <lineage>
        <taxon>Eukaryota</taxon>
        <taxon>Viridiplantae</taxon>
        <taxon>Streptophyta</taxon>
        <taxon>Embryophyta</taxon>
        <taxon>Marchantiophyta</taxon>
        <taxon>Marchantiopsida</taxon>
        <taxon>Marchantiidae</taxon>
        <taxon>Marchantiales</taxon>
        <taxon>Marchantiaceae</taxon>
        <taxon>Marchantia</taxon>
    </lineage>
</organism>
<dbReference type="EMBL" id="LVLJ01001741">
    <property type="protein sequence ID" value="OAE28361.1"/>
    <property type="molecule type" value="Genomic_DNA"/>
</dbReference>
<comment type="caution">
    <text evidence="2">The sequence shown here is derived from an EMBL/GenBank/DDBJ whole genome shotgun (WGS) entry which is preliminary data.</text>
</comment>
<dbReference type="Pfam" id="PF17172">
    <property type="entry name" value="GST_N_4"/>
    <property type="match status" value="1"/>
</dbReference>
<dbReference type="GO" id="GO:0006626">
    <property type="term" value="P:protein targeting to mitochondrion"/>
    <property type="evidence" value="ECO:0007669"/>
    <property type="project" value="TreeGrafter"/>
</dbReference>
<dbReference type="PANTHER" id="PTHR12289">
    <property type="entry name" value="METAXIN RELATED"/>
    <property type="match status" value="1"/>
</dbReference>
<dbReference type="AlphaFoldDB" id="A0A176W6X5"/>
<dbReference type="Proteomes" id="UP000077202">
    <property type="component" value="Unassembled WGS sequence"/>
</dbReference>
<evidence type="ECO:0000259" key="1">
    <source>
        <dbReference type="Pfam" id="PF17172"/>
    </source>
</evidence>
<protein>
    <recommendedName>
        <fullName evidence="1">Thioredoxin-like fold domain-containing protein</fullName>
    </recommendedName>
</protein>
<reference evidence="2" key="1">
    <citation type="submission" date="2016-03" db="EMBL/GenBank/DDBJ databases">
        <title>Mechanisms controlling the formation of the plant cell surface in tip-growing cells are functionally conserved among land plants.</title>
        <authorList>
            <person name="Honkanen S."/>
            <person name="Jones V.A."/>
            <person name="Morieri G."/>
            <person name="Champion C."/>
            <person name="Hetherington A.J."/>
            <person name="Kelly S."/>
            <person name="Saint-Marcoux D."/>
            <person name="Proust H."/>
            <person name="Prescott H."/>
            <person name="Dolan L."/>
        </authorList>
    </citation>
    <scope>NUCLEOTIDE SEQUENCE [LARGE SCALE GENOMIC DNA]</scope>
    <source>
        <tissue evidence="2">Whole gametophyte</tissue>
    </source>
</reference>
<keyword evidence="3" id="KW-1185">Reference proteome</keyword>
<name>A0A176W6X5_MARPO</name>
<evidence type="ECO:0000313" key="2">
    <source>
        <dbReference type="EMBL" id="OAE28361.1"/>
    </source>
</evidence>
<dbReference type="GO" id="GO:0005741">
    <property type="term" value="C:mitochondrial outer membrane"/>
    <property type="evidence" value="ECO:0007669"/>
    <property type="project" value="TreeGrafter"/>
</dbReference>